<dbReference type="InterPro" id="IPR036388">
    <property type="entry name" value="WH-like_DNA-bd_sf"/>
</dbReference>
<gene>
    <name evidence="3" type="primary">dnaC_3</name>
    <name evidence="3" type="ORF">NCTC7102_04411</name>
</gene>
<organism evidence="3 4">
    <name type="scientific">Salmonella enterica subsp. enterica serovar Daytona</name>
    <dbReference type="NCBI Taxonomy" id="1962639"/>
    <lineage>
        <taxon>Bacteria</taxon>
        <taxon>Pseudomonadati</taxon>
        <taxon>Pseudomonadota</taxon>
        <taxon>Gammaproteobacteria</taxon>
        <taxon>Enterobacterales</taxon>
        <taxon>Enterobacteriaceae</taxon>
        <taxon>Salmonella</taxon>
    </lineage>
</organism>
<accession>A0A447JLS5</accession>
<dbReference type="Gene3D" id="1.10.10.10">
    <property type="entry name" value="Winged helix-like DNA-binding domain superfamily/Winged helix DNA-binding domain"/>
    <property type="match status" value="1"/>
</dbReference>
<sequence length="405" mass="45606">MADLENGYLRLANQIQDALCIVELSGREFRVLNAIIRLTYGWSKKSDRIANSLIADKTALKVKHVSEAVLSLAYRNIIILRRIGQTRYIGINTNLDKWAYSKPHCSKCPVSFPDDEIATWIISVPETRDSYPRKGGRASPKTGIVIPENRDSVLPHSAIPENGDSYPRKGGRASPKTGNTKDIIPKTNIKDLTPFNPPKGKVKFDPLSIPVPEWLNAASWNEWVTYRQQSGKPIKTELTVTKAFRLLKECLDEGHDPVNVINTSIANGYQGLFKPKFALQRPKSWQRCEPHFCARQNHSYRIQGVTMKNVIGTGSALDRLKRIIPASVQPKFSTADEWRAWQEAEGRKRSEELDRMNQKSRTEKIFGRSGIQDLHRSCTFANYEVSGGGAAKSVHDGKKLCPELR</sequence>
<evidence type="ECO:0000313" key="4">
    <source>
        <dbReference type="Proteomes" id="UP000281393"/>
    </source>
</evidence>
<dbReference type="NCBIfam" id="TIGR01610">
    <property type="entry name" value="phage_O_Nterm"/>
    <property type="match status" value="1"/>
</dbReference>
<dbReference type="EMBL" id="LR133909">
    <property type="protein sequence ID" value="VDY44678.1"/>
    <property type="molecule type" value="Genomic_DNA"/>
</dbReference>
<dbReference type="GO" id="GO:0006260">
    <property type="term" value="P:DNA replication"/>
    <property type="evidence" value="ECO:0007669"/>
    <property type="project" value="InterPro"/>
</dbReference>
<name>A0A447JLS5_SALET</name>
<dbReference type="Pfam" id="PF04492">
    <property type="entry name" value="Phage_rep_O"/>
    <property type="match status" value="1"/>
</dbReference>
<protein>
    <submittedName>
        <fullName evidence="3">Regulatory protein</fullName>
    </submittedName>
</protein>
<feature type="region of interest" description="Disordered" evidence="1">
    <location>
        <begin position="154"/>
        <end position="188"/>
    </location>
</feature>
<dbReference type="AlphaFoldDB" id="A0A447JLS5"/>
<evidence type="ECO:0000313" key="3">
    <source>
        <dbReference type="EMBL" id="VDY44678.1"/>
    </source>
</evidence>
<evidence type="ECO:0000256" key="1">
    <source>
        <dbReference type="SAM" id="MobiDB-lite"/>
    </source>
</evidence>
<reference evidence="3 4" key="1">
    <citation type="submission" date="2018-12" db="EMBL/GenBank/DDBJ databases">
        <authorList>
            <consortium name="Pathogen Informatics"/>
        </authorList>
    </citation>
    <scope>NUCLEOTIDE SEQUENCE [LARGE SCALE GENOMIC DNA]</scope>
    <source>
        <strain evidence="3 4">NCTC7102</strain>
    </source>
</reference>
<proteinExistence type="predicted"/>
<feature type="domain" description="Bacteriophage lambda Replication protein O N-terminal" evidence="2">
    <location>
        <begin position="1"/>
        <end position="98"/>
    </location>
</feature>
<dbReference type="InterPro" id="IPR006497">
    <property type="entry name" value="Phage_lambda_VrpO_N"/>
</dbReference>
<dbReference type="Proteomes" id="UP000281393">
    <property type="component" value="Chromosome"/>
</dbReference>
<evidence type="ECO:0000259" key="2">
    <source>
        <dbReference type="Pfam" id="PF04492"/>
    </source>
</evidence>